<accession>A0A420W6X7</accession>
<dbReference type="InterPro" id="IPR007730">
    <property type="entry name" value="SPOR-like_dom"/>
</dbReference>
<evidence type="ECO:0000313" key="2">
    <source>
        <dbReference type="EMBL" id="RKQ61826.1"/>
    </source>
</evidence>
<feature type="domain" description="SPOR" evidence="1">
    <location>
        <begin position="27"/>
        <end position="98"/>
    </location>
</feature>
<comment type="caution">
    <text evidence="2">The sequence shown here is derived from an EMBL/GenBank/DDBJ whole genome shotgun (WGS) entry which is preliminary data.</text>
</comment>
<gene>
    <name evidence="2" type="ORF">C7457_1278</name>
</gene>
<evidence type="ECO:0000259" key="1">
    <source>
        <dbReference type="Pfam" id="PF05036"/>
    </source>
</evidence>
<dbReference type="AlphaFoldDB" id="A0A420W6X7"/>
<dbReference type="OrthoDB" id="15419at2"/>
<evidence type="ECO:0000313" key="3">
    <source>
        <dbReference type="Proteomes" id="UP000280881"/>
    </source>
</evidence>
<name>A0A420W6X7_9BACT</name>
<proteinExistence type="predicted"/>
<protein>
    <submittedName>
        <fullName evidence="2">Sporulation related protein</fullName>
    </submittedName>
</protein>
<dbReference type="EMBL" id="RBIE01000002">
    <property type="protein sequence ID" value="RKQ61826.1"/>
    <property type="molecule type" value="Genomic_DNA"/>
</dbReference>
<sequence length="488" mass="56350">MLKRVTLLAHVLILLSMKGTEGAVVGNSYYCVQVLSSVRVTEKEKITFRELSRTFNEVRIEKIGKYYTLRVGFWDEIGKARKALNKLRKLGFKKAFLRKCYFYPKRWILPKKEVSHPSKQEGRNKQRPIKALKEKPYESRRLYSLVESLTKDINKNENGVTEEETYKVNFPETRKGKRKEKNVKLSVGTSINRELSKSYTFTQLSYKGVGLRVLRKGEENKLGVAVKEFFKEKWIKDTVLLKGGIIRRENFLEAWSPISLEASTDFVDKKFSISLSYQGFRNYKNQLNLRGLLAFNSKLNYYFTNTSGITVSYLYTKFTNGRKSIFSTGSRFNLKGWKESFSSFVSLRGNSYFLQLGKEFKGINLNVFTDKSLSFPPQAKGNLYFGRWITFFSIDPMNLTGARVTLPVKNFSFISSIYLTDGKGKRLILGEKKFKSKGKFVGLDFSLKYRLKVFRENLNFGGGIFLPGSAFEDRKPRTGGYLDVKVSW</sequence>
<dbReference type="Proteomes" id="UP000280881">
    <property type="component" value="Unassembled WGS sequence"/>
</dbReference>
<keyword evidence="3" id="KW-1185">Reference proteome</keyword>
<organism evidence="2 3">
    <name type="scientific">Thermovibrio guaymasensis</name>
    <dbReference type="NCBI Taxonomy" id="240167"/>
    <lineage>
        <taxon>Bacteria</taxon>
        <taxon>Pseudomonadati</taxon>
        <taxon>Aquificota</taxon>
        <taxon>Aquificia</taxon>
        <taxon>Desulfurobacteriales</taxon>
        <taxon>Desulfurobacteriaceae</taxon>
        <taxon>Thermovibrio</taxon>
    </lineage>
</organism>
<dbReference type="RefSeq" id="WP_121171207.1">
    <property type="nucleotide sequence ID" value="NZ_RBIE01000002.1"/>
</dbReference>
<dbReference type="Pfam" id="PF05036">
    <property type="entry name" value="SPOR"/>
    <property type="match status" value="1"/>
</dbReference>
<reference evidence="2 3" key="1">
    <citation type="submission" date="2018-10" db="EMBL/GenBank/DDBJ databases">
        <title>Genomic Encyclopedia of Type Strains, Phase IV (KMG-IV): sequencing the most valuable type-strain genomes for metagenomic binning, comparative biology and taxonomic classification.</title>
        <authorList>
            <person name="Goeker M."/>
        </authorList>
    </citation>
    <scope>NUCLEOTIDE SEQUENCE [LARGE SCALE GENOMIC DNA]</scope>
    <source>
        <strain evidence="2 3">DSM 15521</strain>
    </source>
</reference>
<dbReference type="GO" id="GO:0042834">
    <property type="term" value="F:peptidoglycan binding"/>
    <property type="evidence" value="ECO:0007669"/>
    <property type="project" value="InterPro"/>
</dbReference>